<reference evidence="1 2" key="1">
    <citation type="submission" date="2015-02" db="EMBL/GenBank/DDBJ databases">
        <title>Genome Sequencing of Rickettsiales.</title>
        <authorList>
            <person name="Daugherty S.C."/>
            <person name="Su Q."/>
            <person name="Abolude K."/>
            <person name="Beier-Sexton M."/>
            <person name="Carlyon J.A."/>
            <person name="Carter R."/>
            <person name="Day N.P."/>
            <person name="Dumler S.J."/>
            <person name="Dyachenko V."/>
            <person name="Godinez A."/>
            <person name="Kurtti T.J."/>
            <person name="Lichay M."/>
            <person name="Mullins K.E."/>
            <person name="Ott S."/>
            <person name="Pappas-Brown V."/>
            <person name="Paris D.H."/>
            <person name="Patel P."/>
            <person name="Richards A.L."/>
            <person name="Sadzewicz L."/>
            <person name="Sears K."/>
            <person name="Seidman D."/>
            <person name="Sengamalay N."/>
            <person name="Stenos J."/>
            <person name="Tallon L.J."/>
            <person name="Vincent G."/>
            <person name="Fraser C.M."/>
            <person name="Munderloh U."/>
            <person name="Dunning-Hotopp J.C."/>
        </authorList>
    </citation>
    <scope>NUCLEOTIDE SEQUENCE [LARGE SCALE GENOMIC DNA]</scope>
    <source>
        <strain evidence="1 2">RAC413</strain>
    </source>
</reference>
<comment type="caution">
    <text evidence="1">The sequence shown here is derived from an EMBL/GenBank/DDBJ whole genome shotgun (WGS) entry which is preliminary data.</text>
</comment>
<evidence type="ECO:0000313" key="2">
    <source>
        <dbReference type="Proteomes" id="UP000033562"/>
    </source>
</evidence>
<proteinExistence type="predicted"/>
<evidence type="ECO:0000313" key="1">
    <source>
        <dbReference type="EMBL" id="KJV68672.1"/>
    </source>
</evidence>
<dbReference type="Proteomes" id="UP000033562">
    <property type="component" value="Unassembled WGS sequence"/>
</dbReference>
<organism evidence="1 2">
    <name type="scientific">Candidatus Neoehrlichia procyonis str. RAC413</name>
    <dbReference type="NCBI Taxonomy" id="1359163"/>
    <lineage>
        <taxon>Bacteria</taxon>
        <taxon>Pseudomonadati</taxon>
        <taxon>Pseudomonadota</taxon>
        <taxon>Alphaproteobacteria</taxon>
        <taxon>Rickettsiales</taxon>
        <taxon>Anaplasmataceae</taxon>
        <taxon>Candidatus Neoehrlichia</taxon>
    </lineage>
</organism>
<dbReference type="EMBL" id="LANX01000001">
    <property type="protein sequence ID" value="KJV68672.1"/>
    <property type="molecule type" value="Genomic_DNA"/>
</dbReference>
<protein>
    <submittedName>
        <fullName evidence="1">Uncharacterized protein</fullName>
    </submittedName>
</protein>
<name>A0A0F3NLV4_9RICK</name>
<gene>
    <name evidence="1" type="ORF">NLO413_0032</name>
</gene>
<sequence>MYFCTFDNYKHHNISTSPIFHNITSHEENFLIFVKNIKSSRKNYIIHKQ</sequence>
<dbReference type="AlphaFoldDB" id="A0A0F3NLV4"/>
<keyword evidence="2" id="KW-1185">Reference proteome</keyword>
<accession>A0A0F3NLV4</accession>